<dbReference type="SUPFAM" id="SSF50331">
    <property type="entry name" value="MOP-like"/>
    <property type="match status" value="1"/>
</dbReference>
<dbReference type="SUPFAM" id="SSF52540">
    <property type="entry name" value="P-loop containing nucleoside triphosphate hydrolases"/>
    <property type="match status" value="1"/>
</dbReference>
<evidence type="ECO:0000256" key="2">
    <source>
        <dbReference type="ARBA" id="ARBA00022741"/>
    </source>
</evidence>
<dbReference type="KEGG" id="hcv:FTV88_2547"/>
<evidence type="ECO:0000256" key="3">
    <source>
        <dbReference type="ARBA" id="ARBA00022840"/>
    </source>
</evidence>
<dbReference type="Gene3D" id="3.40.50.300">
    <property type="entry name" value="P-loop containing nucleotide triphosphate hydrolases"/>
    <property type="match status" value="1"/>
</dbReference>
<proteinExistence type="predicted"/>
<dbReference type="InterPro" id="IPR017871">
    <property type="entry name" value="ABC_transporter-like_CS"/>
</dbReference>
<keyword evidence="2" id="KW-0547">Nucleotide-binding</keyword>
<evidence type="ECO:0000259" key="4">
    <source>
        <dbReference type="PROSITE" id="PS50893"/>
    </source>
</evidence>
<dbReference type="GO" id="GO:0016887">
    <property type="term" value="F:ATP hydrolysis activity"/>
    <property type="evidence" value="ECO:0007669"/>
    <property type="project" value="InterPro"/>
</dbReference>
<dbReference type="InterPro" id="IPR003593">
    <property type="entry name" value="AAA+_ATPase"/>
</dbReference>
<dbReference type="InterPro" id="IPR050093">
    <property type="entry name" value="ABC_SmlMolc_Importer"/>
</dbReference>
<dbReference type="PANTHER" id="PTHR42781:SF4">
    <property type="entry name" value="SPERMIDINE_PUTRESCINE IMPORT ATP-BINDING PROTEIN POTA"/>
    <property type="match status" value="1"/>
</dbReference>
<evidence type="ECO:0000256" key="1">
    <source>
        <dbReference type="ARBA" id="ARBA00022448"/>
    </source>
</evidence>
<accession>A0A5Q2N8R3</accession>
<keyword evidence="3" id="KW-0067">ATP-binding</keyword>
<dbReference type="RefSeq" id="WP_153725773.1">
    <property type="nucleotide sequence ID" value="NZ_CP045875.1"/>
</dbReference>
<reference evidence="6" key="1">
    <citation type="submission" date="2019-11" db="EMBL/GenBank/DDBJ databases">
        <title>Genome sequence of Heliorestis convoluta strain HH, an alkaliphilic and minimalistic phototrophic bacterium from a soda lake in Egypt.</title>
        <authorList>
            <person name="Dewey E.D."/>
            <person name="Stokes L.M."/>
            <person name="Burchell B.M."/>
            <person name="Shaffer K.N."/>
            <person name="Huntington A.M."/>
            <person name="Baker J.M."/>
            <person name="Nadendla S."/>
            <person name="Giglio M.G."/>
            <person name="Touchman J.W."/>
            <person name="Blankenship R.E."/>
            <person name="Madigan M.T."/>
            <person name="Sattley W.M."/>
        </authorList>
    </citation>
    <scope>NUCLEOTIDE SEQUENCE [LARGE SCALE GENOMIC DNA]</scope>
    <source>
        <strain evidence="6">HH</strain>
    </source>
</reference>
<dbReference type="SMART" id="SM00382">
    <property type="entry name" value="AAA"/>
    <property type="match status" value="1"/>
</dbReference>
<dbReference type="GO" id="GO:0005524">
    <property type="term" value="F:ATP binding"/>
    <property type="evidence" value="ECO:0007669"/>
    <property type="project" value="UniProtKB-KW"/>
</dbReference>
<evidence type="ECO:0000313" key="6">
    <source>
        <dbReference type="Proteomes" id="UP000366051"/>
    </source>
</evidence>
<gene>
    <name evidence="5" type="ORF">FTV88_2547</name>
</gene>
<organism evidence="5 6">
    <name type="scientific">Heliorestis convoluta</name>
    <dbReference type="NCBI Taxonomy" id="356322"/>
    <lineage>
        <taxon>Bacteria</taxon>
        <taxon>Bacillati</taxon>
        <taxon>Bacillota</taxon>
        <taxon>Clostridia</taxon>
        <taxon>Eubacteriales</taxon>
        <taxon>Heliobacteriaceae</taxon>
        <taxon>Heliorestis</taxon>
    </lineage>
</organism>
<dbReference type="EMBL" id="CP045875">
    <property type="protein sequence ID" value="QGG48640.1"/>
    <property type="molecule type" value="Genomic_DNA"/>
</dbReference>
<dbReference type="AlphaFoldDB" id="A0A5Q2N8R3"/>
<dbReference type="InterPro" id="IPR008995">
    <property type="entry name" value="Mo/tungstate-bd_C_term_dom"/>
</dbReference>
<sequence>MIVAKKSLLEVENLTWIKDGKKILDIPAMQIDQGDHIALIGSNGSGKSSLLKLLSFLEKPTTGEVLLRSVNRKSSMIEKRRKIAVVFQEPLLLNLSVYDNIAYGLKIRGRKKGREAIVEEWMERLKIGHLKERYPRHLSGGEAQRVSIARAMALEPELLFLDEPFSALDAPTKNQLLEDISLIIKKSNMTTLFITHDFSEIPFLADKIFVLADGQMVQKGTVEEIFYRPSCSAVAALVGADNEWSGRIEKRCEREKQILIKLDQGIKMKVPFTEAYQFFAEGQTVTVFARSDDLSWGRGACNNYEGFVSKVAPYGWHYKVTVNCAIPVTVVMDKHTFLQRKPEIGDKAEVHILPEKIHMIGK</sequence>
<name>A0A5Q2N8R3_9FIRM</name>
<keyword evidence="1" id="KW-0813">Transport</keyword>
<dbReference type="Pfam" id="PF00005">
    <property type="entry name" value="ABC_tran"/>
    <property type="match status" value="1"/>
</dbReference>
<feature type="domain" description="ABC transporter" evidence="4">
    <location>
        <begin position="9"/>
        <end position="238"/>
    </location>
</feature>
<keyword evidence="6" id="KW-1185">Reference proteome</keyword>
<protein>
    <submittedName>
        <fullName evidence="5">Sulfate/molybdate ABC transporter family protein</fullName>
    </submittedName>
</protein>
<dbReference type="PANTHER" id="PTHR42781">
    <property type="entry name" value="SPERMIDINE/PUTRESCINE IMPORT ATP-BINDING PROTEIN POTA"/>
    <property type="match status" value="1"/>
</dbReference>
<dbReference type="InterPro" id="IPR027417">
    <property type="entry name" value="P-loop_NTPase"/>
</dbReference>
<dbReference type="PROSITE" id="PS00211">
    <property type="entry name" value="ABC_TRANSPORTER_1"/>
    <property type="match status" value="1"/>
</dbReference>
<dbReference type="InterPro" id="IPR003439">
    <property type="entry name" value="ABC_transporter-like_ATP-bd"/>
</dbReference>
<dbReference type="Proteomes" id="UP000366051">
    <property type="component" value="Chromosome"/>
</dbReference>
<dbReference type="OrthoDB" id="9780431at2"/>
<evidence type="ECO:0000313" key="5">
    <source>
        <dbReference type="EMBL" id="QGG48640.1"/>
    </source>
</evidence>
<dbReference type="PROSITE" id="PS50893">
    <property type="entry name" value="ABC_TRANSPORTER_2"/>
    <property type="match status" value="1"/>
</dbReference>